<sequence>MQLNEYGFVLGTIAISVFVTLVFFLQIRAVGEDSAGDAVVAAAARTAAQLLSRMMKDAAFDGHGVKLSPELHGIKTEEARKQSVLVAVESISNLMDFGHLRFRVITDDGTVMCDSKQRAEVRMRPIAKVTTGESLESLLAACDASEEGGLVEREGIMQQMRAMWVPEYPSYMLVVEL</sequence>
<protein>
    <submittedName>
        <fullName evidence="2">Uncharacterized protein</fullName>
    </submittedName>
</protein>
<organism evidence="2">
    <name type="scientific">viral metagenome</name>
    <dbReference type="NCBI Taxonomy" id="1070528"/>
    <lineage>
        <taxon>unclassified sequences</taxon>
        <taxon>metagenomes</taxon>
        <taxon>organismal metagenomes</taxon>
    </lineage>
</organism>
<accession>A0A6C0KEY9</accession>
<dbReference type="AlphaFoldDB" id="A0A6C0KEY9"/>
<dbReference type="EMBL" id="MN740854">
    <property type="protein sequence ID" value="QHU15240.1"/>
    <property type="molecule type" value="Genomic_DNA"/>
</dbReference>
<keyword evidence="1" id="KW-0472">Membrane</keyword>
<evidence type="ECO:0000256" key="1">
    <source>
        <dbReference type="SAM" id="Phobius"/>
    </source>
</evidence>
<keyword evidence="1" id="KW-1133">Transmembrane helix</keyword>
<reference evidence="2" key="1">
    <citation type="journal article" date="2020" name="Nature">
        <title>Giant virus diversity and host interactions through global metagenomics.</title>
        <authorList>
            <person name="Schulz F."/>
            <person name="Roux S."/>
            <person name="Paez-Espino D."/>
            <person name="Jungbluth S."/>
            <person name="Walsh D.A."/>
            <person name="Denef V.J."/>
            <person name="McMahon K.D."/>
            <person name="Konstantinidis K.T."/>
            <person name="Eloe-Fadrosh E.A."/>
            <person name="Kyrpides N.C."/>
            <person name="Woyke T."/>
        </authorList>
    </citation>
    <scope>NUCLEOTIDE SEQUENCE</scope>
    <source>
        <strain evidence="2">GVMAG-S-1103017-68</strain>
    </source>
</reference>
<keyword evidence="1" id="KW-0812">Transmembrane</keyword>
<proteinExistence type="predicted"/>
<feature type="transmembrane region" description="Helical" evidence="1">
    <location>
        <begin position="6"/>
        <end position="25"/>
    </location>
</feature>
<name>A0A6C0KEY9_9ZZZZ</name>
<evidence type="ECO:0000313" key="2">
    <source>
        <dbReference type="EMBL" id="QHU15240.1"/>
    </source>
</evidence>